<keyword evidence="9" id="KW-0408">Iron</keyword>
<feature type="region of interest" description="Disordered" evidence="11">
    <location>
        <begin position="167"/>
        <end position="192"/>
    </location>
</feature>
<dbReference type="SMART" id="SM00665">
    <property type="entry name" value="B561"/>
    <property type="match status" value="1"/>
</dbReference>
<keyword evidence="6" id="KW-0479">Metal-binding</keyword>
<dbReference type="PANTHER" id="PTHR15422:SF45">
    <property type="entry name" value="CYTOCHROME B561 DOMAIN-CONTAINING PROTEIN"/>
    <property type="match status" value="1"/>
</dbReference>
<dbReference type="Gene3D" id="1.20.120.1770">
    <property type="match status" value="1"/>
</dbReference>
<feature type="compositionally biased region" description="Low complexity" evidence="11">
    <location>
        <begin position="167"/>
        <end position="181"/>
    </location>
</feature>
<keyword evidence="3" id="KW-0813">Transport</keyword>
<keyword evidence="16" id="KW-1185">Reference proteome</keyword>
<dbReference type="PANTHER" id="PTHR15422">
    <property type="entry name" value="OS05G0565100 PROTEIN"/>
    <property type="match status" value="1"/>
</dbReference>
<dbReference type="Pfam" id="PF03188">
    <property type="entry name" value="Cytochrom_B561"/>
    <property type="match status" value="1"/>
</dbReference>
<accession>A0A1Y2GNL0</accession>
<feature type="chain" id="PRO_5012892349" evidence="13">
    <location>
        <begin position="24"/>
        <end position="192"/>
    </location>
</feature>
<evidence type="ECO:0000256" key="4">
    <source>
        <dbReference type="ARBA" id="ARBA00022617"/>
    </source>
</evidence>
<name>A0A1Y2GNL0_9FUNG</name>
<dbReference type="AlphaFoldDB" id="A0A1Y2GNL0"/>
<gene>
    <name evidence="15" type="ORF">BCR41DRAFT_306461</name>
</gene>
<dbReference type="GeneID" id="33562670"/>
<feature type="transmembrane region" description="Helical" evidence="12">
    <location>
        <begin position="139"/>
        <end position="157"/>
    </location>
</feature>
<dbReference type="GO" id="GO:0046872">
    <property type="term" value="F:metal ion binding"/>
    <property type="evidence" value="ECO:0007669"/>
    <property type="project" value="UniProtKB-KW"/>
</dbReference>
<dbReference type="EMBL" id="MCFF01000020">
    <property type="protein sequence ID" value="ORZ14947.1"/>
    <property type="molecule type" value="Genomic_DNA"/>
</dbReference>
<dbReference type="OrthoDB" id="432881at2759"/>
<keyword evidence="13" id="KW-0732">Signal</keyword>
<keyword evidence="7" id="KW-0249">Electron transport</keyword>
<evidence type="ECO:0000256" key="12">
    <source>
        <dbReference type="SAM" id="Phobius"/>
    </source>
</evidence>
<keyword evidence="10 12" id="KW-0472">Membrane</keyword>
<protein>
    <submittedName>
        <fullName evidence="15">Eukaryotic cytochrome b561-domain-containing protein</fullName>
    </submittedName>
</protein>
<feature type="compositionally biased region" description="Polar residues" evidence="11">
    <location>
        <begin position="182"/>
        <end position="192"/>
    </location>
</feature>
<evidence type="ECO:0000256" key="13">
    <source>
        <dbReference type="SAM" id="SignalP"/>
    </source>
</evidence>
<comment type="cofactor">
    <cofactor evidence="1">
        <name>heme b</name>
        <dbReference type="ChEBI" id="CHEBI:60344"/>
    </cofactor>
</comment>
<evidence type="ECO:0000256" key="1">
    <source>
        <dbReference type="ARBA" id="ARBA00001970"/>
    </source>
</evidence>
<feature type="domain" description="Cytochrome b561" evidence="14">
    <location>
        <begin position="1"/>
        <end position="166"/>
    </location>
</feature>
<evidence type="ECO:0000256" key="7">
    <source>
        <dbReference type="ARBA" id="ARBA00022982"/>
    </source>
</evidence>
<evidence type="ECO:0000256" key="11">
    <source>
        <dbReference type="SAM" id="MobiDB-lite"/>
    </source>
</evidence>
<feature type="signal peptide" evidence="13">
    <location>
        <begin position="1"/>
        <end position="23"/>
    </location>
</feature>
<evidence type="ECO:0000256" key="3">
    <source>
        <dbReference type="ARBA" id="ARBA00022448"/>
    </source>
</evidence>
<organism evidence="15 16">
    <name type="scientific">Lobosporangium transversale</name>
    <dbReference type="NCBI Taxonomy" id="64571"/>
    <lineage>
        <taxon>Eukaryota</taxon>
        <taxon>Fungi</taxon>
        <taxon>Fungi incertae sedis</taxon>
        <taxon>Mucoromycota</taxon>
        <taxon>Mortierellomycotina</taxon>
        <taxon>Mortierellomycetes</taxon>
        <taxon>Mortierellales</taxon>
        <taxon>Mortierellaceae</taxon>
        <taxon>Lobosporangium</taxon>
    </lineage>
</organism>
<dbReference type="PROSITE" id="PS50939">
    <property type="entry name" value="CYTOCHROME_B561"/>
    <property type="match status" value="1"/>
</dbReference>
<dbReference type="STRING" id="64571.A0A1Y2GNL0"/>
<feature type="transmembrane region" description="Helical" evidence="12">
    <location>
        <begin position="66"/>
        <end position="88"/>
    </location>
</feature>
<evidence type="ECO:0000256" key="9">
    <source>
        <dbReference type="ARBA" id="ARBA00023004"/>
    </source>
</evidence>
<dbReference type="InterPro" id="IPR006593">
    <property type="entry name" value="Cyt_b561/ferric_Rdtase_TM"/>
</dbReference>
<evidence type="ECO:0000313" key="16">
    <source>
        <dbReference type="Proteomes" id="UP000193648"/>
    </source>
</evidence>
<evidence type="ECO:0000256" key="2">
    <source>
        <dbReference type="ARBA" id="ARBA00004141"/>
    </source>
</evidence>
<evidence type="ECO:0000256" key="5">
    <source>
        <dbReference type="ARBA" id="ARBA00022692"/>
    </source>
</evidence>
<evidence type="ECO:0000256" key="6">
    <source>
        <dbReference type="ARBA" id="ARBA00022723"/>
    </source>
</evidence>
<evidence type="ECO:0000259" key="14">
    <source>
        <dbReference type="PROSITE" id="PS50939"/>
    </source>
</evidence>
<dbReference type="InterPro" id="IPR045150">
    <property type="entry name" value="CYB561D1/2"/>
</dbReference>
<evidence type="ECO:0000256" key="10">
    <source>
        <dbReference type="ARBA" id="ARBA00023136"/>
    </source>
</evidence>
<feature type="transmembrane region" description="Helical" evidence="12">
    <location>
        <begin position="30"/>
        <end position="50"/>
    </location>
</feature>
<dbReference type="RefSeq" id="XP_021881079.1">
    <property type="nucleotide sequence ID" value="XM_022020826.1"/>
</dbReference>
<evidence type="ECO:0000313" key="15">
    <source>
        <dbReference type="EMBL" id="ORZ14947.1"/>
    </source>
</evidence>
<keyword evidence="8 12" id="KW-1133">Transmembrane helix</keyword>
<evidence type="ECO:0000256" key="8">
    <source>
        <dbReference type="ARBA" id="ARBA00022989"/>
    </source>
</evidence>
<proteinExistence type="predicted"/>
<comment type="caution">
    <text evidence="15">The sequence shown here is derived from an EMBL/GenBank/DDBJ whole genome shotgun (WGS) entry which is preliminary data.</text>
</comment>
<dbReference type="GO" id="GO:0140575">
    <property type="term" value="F:transmembrane monodehydroascorbate reductase activity"/>
    <property type="evidence" value="ECO:0007669"/>
    <property type="project" value="InterPro"/>
</dbReference>
<dbReference type="GO" id="GO:0016020">
    <property type="term" value="C:membrane"/>
    <property type="evidence" value="ECO:0007669"/>
    <property type="project" value="UniProtKB-SubCell"/>
</dbReference>
<comment type="subcellular location">
    <subcellularLocation>
        <location evidence="2">Membrane</location>
        <topology evidence="2">Multi-pass membrane protein</topology>
    </subcellularLocation>
</comment>
<keyword evidence="5 12" id="KW-0812">Transmembrane</keyword>
<feature type="transmembrane region" description="Helical" evidence="12">
    <location>
        <begin position="108"/>
        <end position="127"/>
    </location>
</feature>
<dbReference type="Proteomes" id="UP000193648">
    <property type="component" value="Unassembled WGS sequence"/>
</dbReference>
<dbReference type="InParanoid" id="A0A1Y2GNL0"/>
<keyword evidence="4" id="KW-0349">Heme</keyword>
<sequence length="192" mass="21449">MTSSVFYCLLGILLLQPIEKASQKRAARTVHGILQILALIFSLIGFVAIYRNKDLKKKVHFHTNHALLGCAAVAVFFLQVLFGVLVAYAPRRMFSCIGYARVLRIHRVAGYVSIVLMWGTFWLSVLTNWMKTNFANHEWVFALGMGMIAVGIVGQVTPSRLWLSRSSNNSSNNNSNNKRSLVQSNADNSFSP</sequence>
<reference evidence="15 16" key="1">
    <citation type="submission" date="2016-07" db="EMBL/GenBank/DDBJ databases">
        <title>Pervasive Adenine N6-methylation of Active Genes in Fungi.</title>
        <authorList>
            <consortium name="DOE Joint Genome Institute"/>
            <person name="Mondo S.J."/>
            <person name="Dannebaum R.O."/>
            <person name="Kuo R.C."/>
            <person name="Labutti K."/>
            <person name="Haridas S."/>
            <person name="Kuo A."/>
            <person name="Salamov A."/>
            <person name="Ahrendt S.R."/>
            <person name="Lipzen A."/>
            <person name="Sullivan W."/>
            <person name="Andreopoulos W.B."/>
            <person name="Clum A."/>
            <person name="Lindquist E."/>
            <person name="Daum C."/>
            <person name="Ramamoorthy G.K."/>
            <person name="Gryganskyi A."/>
            <person name="Culley D."/>
            <person name="Magnuson J.K."/>
            <person name="James T.Y."/>
            <person name="O'Malley M.A."/>
            <person name="Stajich J.E."/>
            <person name="Spatafora J.W."/>
            <person name="Visel A."/>
            <person name="Grigoriev I.V."/>
        </authorList>
    </citation>
    <scope>NUCLEOTIDE SEQUENCE [LARGE SCALE GENOMIC DNA]</scope>
    <source>
        <strain evidence="15 16">NRRL 3116</strain>
    </source>
</reference>